<evidence type="ECO:0000256" key="6">
    <source>
        <dbReference type="ARBA" id="ARBA00022679"/>
    </source>
</evidence>
<dbReference type="InterPro" id="IPR022263">
    <property type="entry name" value="KxYKxGKxW"/>
</dbReference>
<feature type="repeat" description="Cell wall-binding" evidence="11">
    <location>
        <begin position="1452"/>
        <end position="1471"/>
    </location>
</feature>
<evidence type="ECO:0000256" key="4">
    <source>
        <dbReference type="ARBA" id="ARBA00012592"/>
    </source>
</evidence>
<protein>
    <recommendedName>
        <fullName evidence="4">dextransucrase</fullName>
        <ecNumber evidence="4">2.4.1.5</ecNumber>
    </recommendedName>
    <alternativeName>
        <fullName evidence="9">Dextransucrase</fullName>
    </alternativeName>
    <alternativeName>
        <fullName evidence="10">Sucrose 6-glucosyltransferase</fullName>
    </alternativeName>
</protein>
<dbReference type="SUPFAM" id="SSF69360">
    <property type="entry name" value="Cell wall binding repeat"/>
    <property type="match status" value="3"/>
</dbReference>
<feature type="region of interest" description="Disordered" evidence="12">
    <location>
        <begin position="131"/>
        <end position="233"/>
    </location>
</feature>
<dbReference type="Gene3D" id="2.10.270.10">
    <property type="entry name" value="Cholin Binding"/>
    <property type="match status" value="4"/>
</dbReference>
<dbReference type="GO" id="GO:0047849">
    <property type="term" value="F:dextransucrase activity"/>
    <property type="evidence" value="ECO:0007669"/>
    <property type="project" value="UniProtKB-EC"/>
</dbReference>
<evidence type="ECO:0000313" key="16">
    <source>
        <dbReference type="Proteomes" id="UP000439678"/>
    </source>
</evidence>
<dbReference type="GO" id="GO:0046527">
    <property type="term" value="F:glucosyltransferase activity"/>
    <property type="evidence" value="ECO:0007669"/>
    <property type="project" value="InterPro"/>
</dbReference>
<sequence length="1641" mass="183131">MENKVRFKLHKVKKNWVTIGVTTLSMVALAGGSLLAQGKVEADETSAPNGDGLQQLSEDGTASLVTTTTVTEQASAQASVAAVATASVSHETSSQATTSAVAQEATAQAQSSQVIDQEVAVSSQTQASAQETLTTEQVSQGQATTQATVQERSQSDTPSNQVGQSESSVTPSHKATRSGGRRVATSHATAKANSQNQKKTEVQTSQRIETESVQTSAQSTPSVTEQARPRVLTNAAPSIATRAADSTIRINANRNTNITITASGTIPNVTIITGPNTPKPNVTVTSPNGTKPNVTIVTQPNQPNKPVQPSQPSQPNKPVQPNQPSLDYKPVASNLKIIDGKQYYVENGVVKKNAAIELDGRLYYFDETGAMVDQSKPLYRADAIPNNSINAVYNQAYDTSSKSFEHLDNFLTADSWYRPKQILKDGKNWTASTEKDYRPLLMTWWPDKVTQVNYLNYMSQQGFSDKTYTTDMMSYDLASAADLIQVKIEERIGREGNTTWLRQLMSDFIKTQPGWNSESEDNLLVGKDHLQGGALTFLNNSRTSHANSDFRLMNRTPTNQTGTRKYHIDRSNGGYELLLANDIDNSNPAVQAEQLNWLHYIMNIGSILGNDPSANFDGVRIDAVDNVDADLLQIASDYFKEKYRVADNEANAIAHLSILEAWSYNDHQYNKDTKGAQLSIDNPLRETLLTTFLRKSNYRGSLERVITNSLNNRSSEQKHTPRDANYIFVRAHDSEVQAVLANIISKQINPKTDGFTFTMDELKQAFEIYNADMRKADKKYTQYNIPAAYATMLTNKDSITRVYYGDLFTDDGQYMAEKSPYYNAIDALLRARIKYVAGGQDMKVTKHNGYEIMSSVRYGKGAEEVNQLGTAETRNQGMLVLTANRPDMKLGANDRLVVNMGSAHKNQAYRPLLLSKSTGLATYFKDSDVPAGLVRYTDNQGNLTFTADDITGHSTVEVSGYLAVWVPVGASENQDARTKASTTKKGEQVFESSAALDSQVIYEGFSNFQDFVKTPSQYTNRVIAQNAKRFKEWGITSFEFAPQYVSSQDGTFLDSIIENGYAFEDRYDIAMSKNNKYGSLKDLMDALRALHAEGISAIADWVPDQIYNLPGKEVVTASRTNSYGTPRPNAEIYNSLYAAKTRTFGNDFQGKYGGAFLDELKAKYPAIFERVQISNGRKLTTNEKITQWSAKYFNGSNIQGTGARYVLQDNATNQYFNLKAGQTFLPKQMTEITATGFRRVGDKVQYLSTSGYLAKNTFIQIGANQWYYFDKNGNMVTGEQVIDGKKYFFLDNGLQLRHVLRQGSDGHVYYYDPKGVQAFNGFYDFAGPRQDVRYFDGNGQMYRGLHDMYGTTFYFDEKTGIQAKDKFIRFADGRMRYFIPDTGNLAVNRFAQNPENKAWYYLDSNGYAVTGLQTINGKQYYFDNEGRQVKGHFVTINNQRYFLDGDSGEIARSRFVTENNKWYYVDGNGKLVKGAQVINGNHYYFNNDYSQVKGAWANGRYYDGDSGQAVSNRFVQVGANKWAYLNQNGQKVVGLQHINGKLYYFEGNGVQAKGKLMTYRGKKYYFDANSGEAVTNRFIQVSRGIWYYFNASGQAVTGEQVINGQHLYFDASGRQVKGRYVWVKGQRRYYDANTGAWVRNR</sequence>
<dbReference type="Gene3D" id="2.30.30.20">
    <property type="entry name" value="Aspartate carbamoyltransferase regulatory subunit, C-terminal domain"/>
    <property type="match status" value="1"/>
</dbReference>
<feature type="signal peptide" evidence="13">
    <location>
        <begin position="1"/>
        <end position="30"/>
    </location>
</feature>
<evidence type="ECO:0000256" key="5">
    <source>
        <dbReference type="ARBA" id="ARBA00022676"/>
    </source>
</evidence>
<dbReference type="Pfam" id="PF19127">
    <property type="entry name" value="Choline_bind_3"/>
    <property type="match status" value="6"/>
</dbReference>
<evidence type="ECO:0000259" key="14">
    <source>
        <dbReference type="Pfam" id="PF02324"/>
    </source>
</evidence>
<comment type="similarity">
    <text evidence="3">Belongs to the glycosyl hydrolase 70 family.</text>
</comment>
<evidence type="ECO:0000256" key="13">
    <source>
        <dbReference type="SAM" id="SignalP"/>
    </source>
</evidence>
<gene>
    <name evidence="15" type="ORF">GMC65_07290</name>
</gene>
<dbReference type="Gene3D" id="2.30.30.420">
    <property type="entry name" value="glucansucrase"/>
    <property type="match status" value="1"/>
</dbReference>
<dbReference type="EMBL" id="WMYO01000007">
    <property type="protein sequence ID" value="MTR28149.1"/>
    <property type="molecule type" value="Genomic_DNA"/>
</dbReference>
<comment type="caution">
    <text evidence="15">The sequence shown here is derived from an EMBL/GenBank/DDBJ whole genome shotgun (WGS) entry which is preliminary data.</text>
</comment>
<evidence type="ECO:0000256" key="9">
    <source>
        <dbReference type="ARBA" id="ARBA00029911"/>
    </source>
</evidence>
<feature type="domain" description="Glycoside hydrolase family 70 catalytic" evidence="14">
    <location>
        <begin position="440"/>
        <end position="1238"/>
    </location>
</feature>
<proteinExistence type="inferred from homology"/>
<dbReference type="GO" id="GO:0009250">
    <property type="term" value="P:glucan biosynthetic process"/>
    <property type="evidence" value="ECO:0007669"/>
    <property type="project" value="InterPro"/>
</dbReference>
<dbReference type="InterPro" id="IPR017853">
    <property type="entry name" value="GH"/>
</dbReference>
<keyword evidence="5" id="KW-0328">Glycosyltransferase</keyword>
<organism evidence="15 16">
    <name type="scientific">Streptococcus salivarius</name>
    <dbReference type="NCBI Taxonomy" id="1304"/>
    <lineage>
        <taxon>Bacteria</taxon>
        <taxon>Bacillati</taxon>
        <taxon>Bacillota</taxon>
        <taxon>Bacilli</taxon>
        <taxon>Lactobacillales</taxon>
        <taxon>Streptococcaceae</taxon>
        <taxon>Streptococcus</taxon>
    </lineage>
</organism>
<dbReference type="RefSeq" id="WP_060972011.1">
    <property type="nucleotide sequence ID" value="NZ_JADNDA010000007.1"/>
</dbReference>
<evidence type="ECO:0000256" key="12">
    <source>
        <dbReference type="SAM" id="MobiDB-lite"/>
    </source>
</evidence>
<evidence type="ECO:0000256" key="3">
    <source>
        <dbReference type="ARBA" id="ARBA00009247"/>
    </source>
</evidence>
<feature type="compositionally biased region" description="Polar residues" evidence="12">
    <location>
        <begin position="271"/>
        <end position="325"/>
    </location>
</feature>
<evidence type="ECO:0000256" key="2">
    <source>
        <dbReference type="ARBA" id="ARBA00003243"/>
    </source>
</evidence>
<dbReference type="NCBIfam" id="TIGR04035">
    <property type="entry name" value="glucan_65_rpt"/>
    <property type="match status" value="6"/>
</dbReference>
<dbReference type="InterPro" id="IPR027636">
    <property type="entry name" value="Glucan-bd_rpt"/>
</dbReference>
<dbReference type="SUPFAM" id="SSF51445">
    <property type="entry name" value="(Trans)glycosidases"/>
    <property type="match status" value="2"/>
</dbReference>
<evidence type="ECO:0000256" key="8">
    <source>
        <dbReference type="ARBA" id="ARBA00022737"/>
    </source>
</evidence>
<dbReference type="Pfam" id="PF01473">
    <property type="entry name" value="Choline_bind_1"/>
    <property type="match status" value="2"/>
</dbReference>
<keyword evidence="8" id="KW-0677">Repeat</keyword>
<comment type="function">
    <text evidence="2">Production of extracellular glucans, that are thought to play a key role in the development of the dental plaque because of their ability to adhere to smooth surfaces and mediate the aggregation of bacterial cells and food debris.</text>
</comment>
<keyword evidence="7 13" id="KW-0732">Signal</keyword>
<evidence type="ECO:0000256" key="7">
    <source>
        <dbReference type="ARBA" id="ARBA00022729"/>
    </source>
</evidence>
<feature type="compositionally biased region" description="Polar residues" evidence="12">
    <location>
        <begin position="186"/>
        <end position="225"/>
    </location>
</feature>
<feature type="compositionally biased region" description="Polar residues" evidence="12">
    <location>
        <begin position="131"/>
        <end position="173"/>
    </location>
</feature>
<name>A0A6A8UHY1_STRSL</name>
<dbReference type="Pfam" id="PF19258">
    <property type="entry name" value="KxYKxGKxW_sig"/>
    <property type="match status" value="1"/>
</dbReference>
<evidence type="ECO:0000256" key="11">
    <source>
        <dbReference type="PROSITE-ProRule" id="PRU00591"/>
    </source>
</evidence>
<evidence type="ECO:0000256" key="10">
    <source>
        <dbReference type="ARBA" id="ARBA00032238"/>
    </source>
</evidence>
<keyword evidence="6 15" id="KW-0808">Transferase</keyword>
<feature type="repeat" description="Cell wall-binding" evidence="11">
    <location>
        <begin position="1409"/>
        <end position="1428"/>
    </location>
</feature>
<feature type="repeat" description="Cell wall-binding" evidence="11">
    <location>
        <begin position="1255"/>
        <end position="1275"/>
    </location>
</feature>
<reference evidence="15 16" key="1">
    <citation type="journal article" date="2019" name="Nat. Med.">
        <title>A library of human gut bacterial isolates paired with longitudinal multiomics data enables mechanistic microbiome research.</title>
        <authorList>
            <person name="Poyet M."/>
            <person name="Groussin M."/>
            <person name="Gibbons S.M."/>
            <person name="Avila-Pacheco J."/>
            <person name="Jiang X."/>
            <person name="Kearney S.M."/>
            <person name="Perrotta A.R."/>
            <person name="Berdy B."/>
            <person name="Zhao S."/>
            <person name="Lieberman T.D."/>
            <person name="Swanson P.K."/>
            <person name="Smith M."/>
            <person name="Roesemann S."/>
            <person name="Alexander J.E."/>
            <person name="Rich S.A."/>
            <person name="Livny J."/>
            <person name="Vlamakis H."/>
            <person name="Clish C."/>
            <person name="Bullock K."/>
            <person name="Deik A."/>
            <person name="Scott J."/>
            <person name="Pierce K.A."/>
            <person name="Xavier R.J."/>
            <person name="Alm E.J."/>
        </authorList>
    </citation>
    <scope>NUCLEOTIDE SEQUENCE [LARGE SCALE GENOMIC DNA]</scope>
    <source>
        <strain evidence="15 16">BIOML-A4</strain>
    </source>
</reference>
<feature type="chain" id="PRO_5038927310" description="dextransucrase" evidence="13">
    <location>
        <begin position="31"/>
        <end position="1641"/>
    </location>
</feature>
<evidence type="ECO:0000256" key="1">
    <source>
        <dbReference type="ARBA" id="ARBA00001152"/>
    </source>
</evidence>
<dbReference type="EC" id="2.4.1.5" evidence="4"/>
<evidence type="ECO:0000313" key="15">
    <source>
        <dbReference type="EMBL" id="MTR28149.1"/>
    </source>
</evidence>
<accession>A0A6A8UHY1</accession>
<dbReference type="Pfam" id="PF02324">
    <property type="entry name" value="Glyco_hydro_70"/>
    <property type="match status" value="1"/>
</dbReference>
<dbReference type="Proteomes" id="UP000439678">
    <property type="component" value="Unassembled WGS sequence"/>
</dbReference>
<dbReference type="Gene3D" id="3.20.20.470">
    <property type="entry name" value="Glucansucrase"/>
    <property type="match status" value="1"/>
</dbReference>
<dbReference type="NCBIfam" id="TIGR03715">
    <property type="entry name" value="KxYKxGKxW"/>
    <property type="match status" value="1"/>
</dbReference>
<feature type="region of interest" description="Disordered" evidence="12">
    <location>
        <begin position="271"/>
        <end position="328"/>
    </location>
</feature>
<dbReference type="InterPro" id="IPR003318">
    <property type="entry name" value="Glyco_hydro70cat"/>
</dbReference>
<comment type="catalytic activity">
    <reaction evidence="1">
        <text>[(1-&gt;6)-alpha-D-glucosyl](n) + sucrose = [(1-&gt;6)-alpha-D-glucosyl](n+1) + D-fructose</text>
        <dbReference type="Rhea" id="RHEA:18825"/>
        <dbReference type="Rhea" id="RHEA-COMP:11144"/>
        <dbReference type="Rhea" id="RHEA-COMP:11145"/>
        <dbReference type="ChEBI" id="CHEBI:17992"/>
        <dbReference type="ChEBI" id="CHEBI:18269"/>
        <dbReference type="ChEBI" id="CHEBI:37721"/>
        <dbReference type="EC" id="2.4.1.5"/>
    </reaction>
</comment>
<dbReference type="InterPro" id="IPR018337">
    <property type="entry name" value="Cell_wall/Cho-bd_repeat"/>
</dbReference>
<dbReference type="PROSITE" id="PS51170">
    <property type="entry name" value="CW"/>
    <property type="match status" value="3"/>
</dbReference>